<dbReference type="AlphaFoldDB" id="A0A1T4QLW0"/>
<gene>
    <name evidence="3" type="ORF">SAMN02745674_01700</name>
</gene>
<dbReference type="RefSeq" id="WP_078758276.1">
    <property type="nucleotide sequence ID" value="NZ_FUXP01000005.1"/>
</dbReference>
<evidence type="ECO:0000313" key="3">
    <source>
        <dbReference type="EMBL" id="SKA04722.1"/>
    </source>
</evidence>
<dbReference type="EMBL" id="FUXP01000005">
    <property type="protein sequence ID" value="SKA04722.1"/>
    <property type="molecule type" value="Genomic_DNA"/>
</dbReference>
<evidence type="ECO:0000259" key="2">
    <source>
        <dbReference type="Pfam" id="PF09361"/>
    </source>
</evidence>
<dbReference type="InterPro" id="IPR018968">
    <property type="entry name" value="Phasin"/>
</dbReference>
<feature type="domain" description="Phasin" evidence="2">
    <location>
        <begin position="7"/>
        <end position="109"/>
    </location>
</feature>
<dbReference type="Proteomes" id="UP000190061">
    <property type="component" value="Unassembled WGS sequence"/>
</dbReference>
<protein>
    <submittedName>
        <fullName evidence="3">Phasin protein</fullName>
    </submittedName>
</protein>
<organism evidence="3 4">
    <name type="scientific">Lysobacter spongiicola DSM 21749</name>
    <dbReference type="NCBI Taxonomy" id="1122188"/>
    <lineage>
        <taxon>Bacteria</taxon>
        <taxon>Pseudomonadati</taxon>
        <taxon>Pseudomonadota</taxon>
        <taxon>Gammaproteobacteria</taxon>
        <taxon>Lysobacterales</taxon>
        <taxon>Lysobacteraceae</taxon>
        <taxon>Novilysobacter</taxon>
    </lineage>
</organism>
<evidence type="ECO:0000256" key="1">
    <source>
        <dbReference type="SAM" id="MobiDB-lite"/>
    </source>
</evidence>
<dbReference type="Pfam" id="PF09361">
    <property type="entry name" value="Phasin_2"/>
    <property type="match status" value="1"/>
</dbReference>
<sequence>MYQQFNEQFAAATRQFADTAAQVNRIALENAQAVFGLQMAAMEDRATATFAFLGEATNVRDAEGMKDLLPKGVQVVRENAERGLATSQEVIGRTVKTTEQIAQIAKTQVEAAADTTRANVEQATKAATDKAESYTRGSTKADKADKSK</sequence>
<keyword evidence="4" id="KW-1185">Reference proteome</keyword>
<feature type="region of interest" description="Disordered" evidence="1">
    <location>
        <begin position="112"/>
        <end position="148"/>
    </location>
</feature>
<dbReference type="OrthoDB" id="6058047at2"/>
<feature type="compositionally biased region" description="Basic and acidic residues" evidence="1">
    <location>
        <begin position="127"/>
        <end position="148"/>
    </location>
</feature>
<evidence type="ECO:0000313" key="4">
    <source>
        <dbReference type="Proteomes" id="UP000190061"/>
    </source>
</evidence>
<accession>A0A1T4QLW0</accession>
<reference evidence="3 4" key="1">
    <citation type="submission" date="2017-02" db="EMBL/GenBank/DDBJ databases">
        <authorList>
            <person name="Peterson S.W."/>
        </authorList>
    </citation>
    <scope>NUCLEOTIDE SEQUENCE [LARGE SCALE GENOMIC DNA]</scope>
    <source>
        <strain evidence="3 4">DSM 21749</strain>
    </source>
</reference>
<proteinExistence type="predicted"/>
<name>A0A1T4QLW0_9GAMM</name>